<gene>
    <name evidence="2" type="primary">lptC</name>
    <name evidence="2" type="ORF">AAGW17_04490</name>
</gene>
<evidence type="ECO:0000256" key="1">
    <source>
        <dbReference type="SAM" id="Phobius"/>
    </source>
</evidence>
<sequence>MSSSYKRRKEFWKSVYLLIILGILYIGYILIKSGYINAENNINITKKSVKDNKNFDLKYNIILQDSTFKGVNKNLNAYTIKTERAIKELDKKYKLDIINAIYNVNKDQHLIIHAQEGVLDEESNILDLKNNVQLFFDKIIFNTNNARIDLVNKNITSNAPAKLFYKNSSITSDSFNTSDENNIIVFKGNVSTIIDLSDY</sequence>
<dbReference type="Pfam" id="PF06835">
    <property type="entry name" value="LptC"/>
    <property type="match status" value="1"/>
</dbReference>
<dbReference type="InterPro" id="IPR010664">
    <property type="entry name" value="LipoPS_assembly_LptC-rel"/>
</dbReference>
<dbReference type="EMBL" id="CP157197">
    <property type="protein sequence ID" value="XBG66202.1"/>
    <property type="molecule type" value="Genomic_DNA"/>
</dbReference>
<accession>A0AAU7BY35</accession>
<keyword evidence="1" id="KW-0472">Membrane</keyword>
<dbReference type="RefSeq" id="WP_347938818.1">
    <property type="nucleotide sequence ID" value="NZ_CP157197.1"/>
</dbReference>
<reference evidence="2" key="1">
    <citation type="submission" date="2024-05" db="EMBL/GenBank/DDBJ databases">
        <title>Characterization of a novel Rickettsia species. (Rickettsia oklahomia sp. nov.) from Amblyomma americanum ticks.</title>
        <authorList>
            <person name="Korla P.K."/>
            <person name="Karounos M."/>
            <person name="Wilson J.M."/>
            <person name="Little S.E."/>
            <person name="Qurollo B.A."/>
        </authorList>
    </citation>
    <scope>NUCLEOTIDE SEQUENCE</scope>
    <source>
        <strain evidence="2">Oklahoma-10</strain>
    </source>
</reference>
<proteinExistence type="predicted"/>
<dbReference type="Gene3D" id="2.60.450.10">
    <property type="entry name" value="Lipopolysaccharide (LPS) transport protein A like domain"/>
    <property type="match status" value="1"/>
</dbReference>
<name>A0AAU7BY35_9RICK</name>
<dbReference type="AlphaFoldDB" id="A0AAU7BY35"/>
<feature type="transmembrane region" description="Helical" evidence="1">
    <location>
        <begin position="12"/>
        <end position="31"/>
    </location>
</feature>
<organism evidence="2">
    <name type="scientific">Rickettsia oklahomensis</name>
    <dbReference type="NCBI Taxonomy" id="3141789"/>
    <lineage>
        <taxon>Bacteria</taxon>
        <taxon>Pseudomonadati</taxon>
        <taxon>Pseudomonadota</taxon>
        <taxon>Alphaproteobacteria</taxon>
        <taxon>Rickettsiales</taxon>
        <taxon>Rickettsiaceae</taxon>
        <taxon>Rickettsieae</taxon>
        <taxon>Rickettsia</taxon>
        <taxon>belli group</taxon>
    </lineage>
</organism>
<dbReference type="KEGG" id="rof:AAGW17_04490"/>
<evidence type="ECO:0000313" key="2">
    <source>
        <dbReference type="EMBL" id="XBG66202.1"/>
    </source>
</evidence>
<protein>
    <submittedName>
        <fullName evidence="2">LPS export ABC transporter periplasmic protein LptC</fullName>
    </submittedName>
</protein>
<keyword evidence="1" id="KW-0812">Transmembrane</keyword>
<keyword evidence="1" id="KW-1133">Transmembrane helix</keyword>